<reference evidence="1 2" key="1">
    <citation type="submission" date="2018-07" db="EMBL/GenBank/DDBJ databases">
        <title>Whole genome sequence of Mycobacterium uberis.</title>
        <authorList>
            <person name="Benjak A."/>
        </authorList>
    </citation>
    <scope>NUCLEOTIDE SEQUENCE [LARGE SCALE GENOMIC DNA]</scope>
    <source>
        <strain evidence="1 2">Jura</strain>
    </source>
</reference>
<proteinExistence type="predicted"/>
<evidence type="ECO:0000313" key="1">
    <source>
        <dbReference type="EMBL" id="RFD25494.1"/>
    </source>
</evidence>
<dbReference type="OrthoDB" id="4377297at2"/>
<dbReference type="AlphaFoldDB" id="A0A3E1HGY3"/>
<comment type="caution">
    <text evidence="1">The sequence shown here is derived from an EMBL/GenBank/DDBJ whole genome shotgun (WGS) entry which is preliminary data.</text>
</comment>
<dbReference type="EMBL" id="QAYL01000014">
    <property type="protein sequence ID" value="RFD25494.1"/>
    <property type="molecule type" value="Genomic_DNA"/>
</dbReference>
<evidence type="ECO:0000313" key="2">
    <source>
        <dbReference type="Proteomes" id="UP000258522"/>
    </source>
</evidence>
<accession>A0A3E1HGY3</accession>
<keyword evidence="2" id="KW-1185">Reference proteome</keyword>
<dbReference type="Proteomes" id="UP000258522">
    <property type="component" value="Unassembled WGS sequence"/>
</dbReference>
<sequence length="285" mass="29654">MTSAIIVVETGHTSAVELTLTVAAFGNQPGRWPLPTATTPHQLWLRAVAAGGQGRYGSAYRDLTVLRRSVQVGRLASLAHSTHGSFLRQLGWHTLARGWDGRALALAGTDSEARADALIGLAADALGVGRLAAATTLLTWVDSALASAHLPDQVADRLAVRRRWVAAELAMVAGDGTTAVHHAEQAVELARAAQAGGVVSARHQVKSEVVLAAALCSAATTERACAVAEAALAVTDRLGLIPLRWALACLLIDIGSVTLSPPELAELRDVCAGQVRRAGGTWRTG</sequence>
<organism evidence="1 2">
    <name type="scientific">Mycobacterium uberis</name>
    <dbReference type="NCBI Taxonomy" id="2162698"/>
    <lineage>
        <taxon>Bacteria</taxon>
        <taxon>Bacillati</taxon>
        <taxon>Actinomycetota</taxon>
        <taxon>Actinomycetes</taxon>
        <taxon>Mycobacteriales</taxon>
        <taxon>Mycobacteriaceae</taxon>
        <taxon>Mycobacterium</taxon>
    </lineage>
</organism>
<gene>
    <name evidence="1" type="ORF">MUBE_09080</name>
</gene>
<protein>
    <submittedName>
        <fullName evidence="1">Uncharacterized protein</fullName>
    </submittedName>
</protein>
<name>A0A3E1HGY3_9MYCO</name>